<dbReference type="PANTHER" id="PTHR21523">
    <property type="match status" value="1"/>
</dbReference>
<feature type="region of interest" description="Disordered" evidence="1">
    <location>
        <begin position="384"/>
        <end position="453"/>
    </location>
</feature>
<dbReference type="AlphaFoldDB" id="A0A914QJR7"/>
<dbReference type="Proteomes" id="UP000887578">
    <property type="component" value="Unplaced"/>
</dbReference>
<dbReference type="PANTHER" id="PTHR21523:SF38">
    <property type="entry name" value="MLT-TEN (MLT-10) RELATED"/>
    <property type="match status" value="1"/>
</dbReference>
<reference evidence="3" key="1">
    <citation type="submission" date="2022-11" db="UniProtKB">
        <authorList>
            <consortium name="WormBaseParasite"/>
        </authorList>
    </citation>
    <scope>IDENTIFICATION</scope>
</reference>
<proteinExistence type="predicted"/>
<feature type="compositionally biased region" description="Polar residues" evidence="1">
    <location>
        <begin position="442"/>
        <end position="453"/>
    </location>
</feature>
<evidence type="ECO:0000313" key="3">
    <source>
        <dbReference type="WBParaSite" id="PDA_v2.g3749.t1"/>
    </source>
</evidence>
<sequence length="468" mass="51679">MLSYCEKYFKKANQDNSNFVSSASKSSYKFEIQKDETMSAIENLFEALESVVKFSFDNKAENEWIETLLEISGASKTLKELVTKMEPEMKAMNEKVFPTVQELERMDKNWEMVVKSYSEEQKVDIADNGYAFLEPEQLQLVYSGKDKSKLKINLNSYAKLSKEQRQKRIDEDIRKLAKLNPDDIRRARRQIVVHPDNGEITVGNNTNHHDYSQEAPGPHSSVPHFITLSPWAGGYRIGEGFAFEVVTLSPHAFFAEIMMPAAIGITTLGPRAFIAAILSPNAIISRIISPTAFSAEILSPRALTAYILSPEALVAEILSPKFLEARVLSPEALIIQVLSPSIIVPRIASPEAGALLILSPSILSPRIQSGHTLTVEILSPHILGGGHSSHEDAEQGIPHQHSEDEHKDHQDPKDATQIVNHGTDASGANHGHGAVPGAAHQHNPNIAPSNRIANNPFAFGQNVPHFRV</sequence>
<evidence type="ECO:0000256" key="1">
    <source>
        <dbReference type="SAM" id="MobiDB-lite"/>
    </source>
</evidence>
<protein>
    <submittedName>
        <fullName evidence="3">Uncharacterized protein</fullName>
    </submittedName>
</protein>
<evidence type="ECO:0000313" key="2">
    <source>
        <dbReference type="Proteomes" id="UP000887578"/>
    </source>
</evidence>
<feature type="compositionally biased region" description="Basic and acidic residues" evidence="1">
    <location>
        <begin position="400"/>
        <end position="414"/>
    </location>
</feature>
<name>A0A914QJR7_9BILA</name>
<organism evidence="2 3">
    <name type="scientific">Panagrolaimus davidi</name>
    <dbReference type="NCBI Taxonomy" id="227884"/>
    <lineage>
        <taxon>Eukaryota</taxon>
        <taxon>Metazoa</taxon>
        <taxon>Ecdysozoa</taxon>
        <taxon>Nematoda</taxon>
        <taxon>Chromadorea</taxon>
        <taxon>Rhabditida</taxon>
        <taxon>Tylenchina</taxon>
        <taxon>Panagrolaimomorpha</taxon>
        <taxon>Panagrolaimoidea</taxon>
        <taxon>Panagrolaimidae</taxon>
        <taxon>Panagrolaimus</taxon>
    </lineage>
</organism>
<dbReference type="InterPro" id="IPR006954">
    <property type="entry name" value="Mlt-10-like"/>
</dbReference>
<dbReference type="Pfam" id="PF04870">
    <property type="entry name" value="Moulting_cycle"/>
    <property type="match status" value="1"/>
</dbReference>
<dbReference type="WBParaSite" id="PDA_v2.g3749.t1">
    <property type="protein sequence ID" value="PDA_v2.g3749.t1"/>
    <property type="gene ID" value="PDA_v2.g3749"/>
</dbReference>
<keyword evidence="2" id="KW-1185">Reference proteome</keyword>
<accession>A0A914QJR7</accession>